<comment type="caution">
    <text evidence="3">The sequence shown here is derived from an EMBL/GenBank/DDBJ whole genome shotgun (WGS) entry which is preliminary data.</text>
</comment>
<feature type="domain" description="PucR C-terminal helix-turn-helix" evidence="2">
    <location>
        <begin position="471"/>
        <end position="527"/>
    </location>
</feature>
<dbReference type="PANTHER" id="PTHR33744:SF1">
    <property type="entry name" value="DNA-BINDING TRANSCRIPTIONAL ACTIVATOR ADER"/>
    <property type="match status" value="1"/>
</dbReference>
<dbReference type="InterPro" id="IPR012914">
    <property type="entry name" value="PucR_dom"/>
</dbReference>
<evidence type="ECO:0000259" key="1">
    <source>
        <dbReference type="Pfam" id="PF07905"/>
    </source>
</evidence>
<dbReference type="EMBL" id="JGZI01000011">
    <property type="protein sequence ID" value="KFI80760.1"/>
    <property type="molecule type" value="Genomic_DNA"/>
</dbReference>
<dbReference type="STRING" id="218140.BPSY_2112"/>
<dbReference type="InterPro" id="IPR025736">
    <property type="entry name" value="PucR_C-HTH_dom"/>
</dbReference>
<evidence type="ECO:0000313" key="3">
    <source>
        <dbReference type="EMBL" id="KFI80760.1"/>
    </source>
</evidence>
<sequence>MALTFRQLLATPELHLNLIYDGDNHAMDSGIIWVHPTDVINAADFAEPGEILLTCSTNFPLESMSNANDLSLLKRDLRKAGLSTSLADVEAAYKSLWMKYVADLSRAGVMAIGFGVKMKHPTIPQALLRAVKEHHIILFEVPEEINFSVIVKTVLRRQAEESESVQRLMYAAQRDLFRATDSPDVVQSVIQQSAKLVDGWAAFLDSRGRIAAISNQAMKHQATQLALHMRQQEEQRANNAKAIFGIARGRNRYYMCAVEHDQQRLGTIIVSSLGNNGNNTVSRAVGVAAADALSWSLPPRLEQYKRQSRIRDLAFEELAAGHTQIATALMDELGEANLTFPAQLFCVEHAGADDDFALTLAGDVTGTGSMVGRYQDRLWILVSQTRRADVAALLDDLDSTVYGSCTMSAFSTAPEAFRQALRNLRLRRIGSHESVVDLSPHELVSPDIAAVYADELFALVRKLPPGEQHLLMGTLRELLFTAFNVGAAAKRLDVHRHTVENRMSKLESLLGLDFNDESARVKVWIACSFIRDAEMSTSR</sequence>
<dbReference type="PANTHER" id="PTHR33744">
    <property type="entry name" value="CARBOHYDRATE DIACID REGULATOR"/>
    <property type="match status" value="1"/>
</dbReference>
<dbReference type="Proteomes" id="UP000029050">
    <property type="component" value="Unassembled WGS sequence"/>
</dbReference>
<evidence type="ECO:0000313" key="4">
    <source>
        <dbReference type="Proteomes" id="UP000029050"/>
    </source>
</evidence>
<feature type="domain" description="Purine catabolism PurC-like" evidence="1">
    <location>
        <begin position="95"/>
        <end position="156"/>
    </location>
</feature>
<dbReference type="GeneID" id="98299215"/>
<dbReference type="Pfam" id="PF13556">
    <property type="entry name" value="HTH_30"/>
    <property type="match status" value="1"/>
</dbReference>
<reference evidence="3 4" key="1">
    <citation type="submission" date="2014-03" db="EMBL/GenBank/DDBJ databases">
        <title>Genomics of Bifidobacteria.</title>
        <authorList>
            <person name="Ventura M."/>
            <person name="Milani C."/>
            <person name="Lugli G.A."/>
        </authorList>
    </citation>
    <scope>NUCLEOTIDE SEQUENCE [LARGE SCALE GENOMIC DNA]</scope>
    <source>
        <strain evidence="3 4">LMG 21775</strain>
    </source>
</reference>
<keyword evidence="4" id="KW-1185">Reference proteome</keyword>
<dbReference type="Pfam" id="PF07905">
    <property type="entry name" value="PucR"/>
    <property type="match status" value="1"/>
</dbReference>
<dbReference type="InterPro" id="IPR042070">
    <property type="entry name" value="PucR_C-HTH_sf"/>
</dbReference>
<evidence type="ECO:0000259" key="2">
    <source>
        <dbReference type="Pfam" id="PF13556"/>
    </source>
</evidence>
<dbReference type="Gene3D" id="1.10.10.2840">
    <property type="entry name" value="PucR C-terminal helix-turn-helix domain"/>
    <property type="match status" value="1"/>
</dbReference>
<organism evidence="3 4">
    <name type="scientific">Bifidobacterium psychraerophilum</name>
    <dbReference type="NCBI Taxonomy" id="218140"/>
    <lineage>
        <taxon>Bacteria</taxon>
        <taxon>Bacillati</taxon>
        <taxon>Actinomycetota</taxon>
        <taxon>Actinomycetes</taxon>
        <taxon>Bifidobacteriales</taxon>
        <taxon>Bifidobacteriaceae</taxon>
        <taxon>Bifidobacterium</taxon>
    </lineage>
</organism>
<accession>A0A087CBW0</accession>
<gene>
    <name evidence="3" type="ORF">BPSY_2112</name>
</gene>
<dbReference type="InterPro" id="IPR051448">
    <property type="entry name" value="CdaR-like_regulators"/>
</dbReference>
<proteinExistence type="predicted"/>
<dbReference type="eggNOG" id="COG2508">
    <property type="taxonomic scope" value="Bacteria"/>
</dbReference>
<dbReference type="OrthoDB" id="8450798at2"/>
<dbReference type="AlphaFoldDB" id="A0A087CBW0"/>
<protein>
    <submittedName>
        <fullName evidence="3">Translation regulator</fullName>
    </submittedName>
</protein>
<dbReference type="RefSeq" id="WP_033497053.1">
    <property type="nucleotide sequence ID" value="NZ_BAABVZ010000002.1"/>
</dbReference>
<name>A0A087CBW0_9BIFI</name>